<dbReference type="AlphaFoldDB" id="A0AAE0WG61"/>
<evidence type="ECO:0000313" key="2">
    <source>
        <dbReference type="Proteomes" id="UP001274830"/>
    </source>
</evidence>
<dbReference type="InterPro" id="IPR029058">
    <property type="entry name" value="AB_hydrolase_fold"/>
</dbReference>
<organism evidence="1 2">
    <name type="scientific">Recurvomyces mirabilis</name>
    <dbReference type="NCBI Taxonomy" id="574656"/>
    <lineage>
        <taxon>Eukaryota</taxon>
        <taxon>Fungi</taxon>
        <taxon>Dikarya</taxon>
        <taxon>Ascomycota</taxon>
        <taxon>Pezizomycotina</taxon>
        <taxon>Dothideomycetes</taxon>
        <taxon>Dothideomycetidae</taxon>
        <taxon>Mycosphaerellales</taxon>
        <taxon>Teratosphaeriaceae</taxon>
        <taxon>Recurvomyces</taxon>
    </lineage>
</organism>
<reference evidence="1" key="1">
    <citation type="submission" date="2023-07" db="EMBL/GenBank/DDBJ databases">
        <title>Black Yeasts Isolated from many extreme environments.</title>
        <authorList>
            <person name="Coleine C."/>
            <person name="Stajich J.E."/>
            <person name="Selbmann L."/>
        </authorList>
    </citation>
    <scope>NUCLEOTIDE SEQUENCE</scope>
    <source>
        <strain evidence="1">CCFEE 5485</strain>
    </source>
</reference>
<keyword evidence="2" id="KW-1185">Reference proteome</keyword>
<dbReference type="Gene3D" id="3.40.50.1820">
    <property type="entry name" value="alpha/beta hydrolase"/>
    <property type="match status" value="1"/>
</dbReference>
<protein>
    <submittedName>
        <fullName evidence="1">Uncharacterized protein</fullName>
    </submittedName>
</protein>
<comment type="caution">
    <text evidence="1">The sequence shown here is derived from an EMBL/GenBank/DDBJ whole genome shotgun (WGS) entry which is preliminary data.</text>
</comment>
<sequence>MAFTTADMPTRFLKGAFLVGHIPHRVLRCDMRLSYSLYVPPSHYDGTGGSTIPLQVYIHGTRRDLSPMHSDLEAFADDVGCAVLAPLFPAGVEGPQDLDSYKLTGESTLRSDQALLAMIEETEQVWVGIYTKRFFLVAFSGGGQFAHRFLYLHPERLSAVSIGAPGSVTLLDQQKDWPYGVKDVEICFGRHLSLAAVKLVAIHLVVGIADNDFHGGTEFTQWLRDVRAPEQHEAQAKPQISSVHSQGRVQSLRGLDESLKQAAIEVTFKLVGGVAHHGDLVRPAQLRFLKEAMWLKKR</sequence>
<dbReference type="EMBL" id="JAUTXT010000079">
    <property type="protein sequence ID" value="KAK3669549.1"/>
    <property type="molecule type" value="Genomic_DNA"/>
</dbReference>
<accession>A0AAE0WG61</accession>
<dbReference type="SUPFAM" id="SSF53474">
    <property type="entry name" value="alpha/beta-Hydrolases"/>
    <property type="match status" value="1"/>
</dbReference>
<proteinExistence type="predicted"/>
<evidence type="ECO:0000313" key="1">
    <source>
        <dbReference type="EMBL" id="KAK3669549.1"/>
    </source>
</evidence>
<name>A0AAE0WG61_9PEZI</name>
<dbReference type="Proteomes" id="UP001274830">
    <property type="component" value="Unassembled WGS sequence"/>
</dbReference>
<gene>
    <name evidence="1" type="ORF">LTR78_010549</name>
</gene>